<sequence>MPCAFAGAVALAALSAAPAAAETQLERGKYLVTIMDCTGCHTPGALIGKPDMARYLGGADVGFQIPTVGIFYPPNLTPDRETGLGAWSAAEIVDAVRKGVRPDGRMLVPVMPFPSYSALSDADAMALAVYLKSLPPVKHTVLGPIGPAEKAPAPYLTVVMPK</sequence>
<keyword evidence="2 4" id="KW-0479">Metal-binding</keyword>
<feature type="chain" id="PRO_5018226372" evidence="5">
    <location>
        <begin position="22"/>
        <end position="162"/>
    </location>
</feature>
<dbReference type="Gene3D" id="1.10.760.10">
    <property type="entry name" value="Cytochrome c-like domain"/>
    <property type="match status" value="1"/>
</dbReference>
<evidence type="ECO:0000256" key="1">
    <source>
        <dbReference type="ARBA" id="ARBA00022617"/>
    </source>
</evidence>
<dbReference type="InterPro" id="IPR036909">
    <property type="entry name" value="Cyt_c-like_dom_sf"/>
</dbReference>
<evidence type="ECO:0000256" key="5">
    <source>
        <dbReference type="SAM" id="SignalP"/>
    </source>
</evidence>
<keyword evidence="3 4" id="KW-0408">Iron</keyword>
<feature type="domain" description="Cytochrome c" evidence="6">
    <location>
        <begin position="23"/>
        <end position="135"/>
    </location>
</feature>
<keyword evidence="1 4" id="KW-0349">Heme</keyword>
<dbReference type="GO" id="GO:0020037">
    <property type="term" value="F:heme binding"/>
    <property type="evidence" value="ECO:0007669"/>
    <property type="project" value="InterPro"/>
</dbReference>
<keyword evidence="8" id="KW-1185">Reference proteome</keyword>
<evidence type="ECO:0000313" key="7">
    <source>
        <dbReference type="EMBL" id="RLP80614.1"/>
    </source>
</evidence>
<dbReference type="Proteomes" id="UP000269692">
    <property type="component" value="Unassembled WGS sequence"/>
</dbReference>
<dbReference type="GO" id="GO:0009055">
    <property type="term" value="F:electron transfer activity"/>
    <property type="evidence" value="ECO:0007669"/>
    <property type="project" value="InterPro"/>
</dbReference>
<dbReference type="GO" id="GO:0046872">
    <property type="term" value="F:metal ion binding"/>
    <property type="evidence" value="ECO:0007669"/>
    <property type="project" value="UniProtKB-KW"/>
</dbReference>
<dbReference type="Pfam" id="PF13442">
    <property type="entry name" value="Cytochrome_CBB3"/>
    <property type="match status" value="1"/>
</dbReference>
<accession>A0A3L7AKQ5</accession>
<dbReference type="PROSITE" id="PS51007">
    <property type="entry name" value="CYTC"/>
    <property type="match status" value="1"/>
</dbReference>
<feature type="signal peptide" evidence="5">
    <location>
        <begin position="1"/>
        <end position="21"/>
    </location>
</feature>
<dbReference type="SUPFAM" id="SSF46626">
    <property type="entry name" value="Cytochrome c"/>
    <property type="match status" value="1"/>
</dbReference>
<dbReference type="PANTHER" id="PTHR35008">
    <property type="entry name" value="BLL4482 PROTEIN-RELATED"/>
    <property type="match status" value="1"/>
</dbReference>
<evidence type="ECO:0000256" key="4">
    <source>
        <dbReference type="PROSITE-ProRule" id="PRU00433"/>
    </source>
</evidence>
<dbReference type="PANTHER" id="PTHR35008:SF4">
    <property type="entry name" value="BLL4482 PROTEIN"/>
    <property type="match status" value="1"/>
</dbReference>
<organism evidence="7 8">
    <name type="scientific">Xanthobacter tagetidis</name>
    <dbReference type="NCBI Taxonomy" id="60216"/>
    <lineage>
        <taxon>Bacteria</taxon>
        <taxon>Pseudomonadati</taxon>
        <taxon>Pseudomonadota</taxon>
        <taxon>Alphaproteobacteria</taxon>
        <taxon>Hyphomicrobiales</taxon>
        <taxon>Xanthobacteraceae</taxon>
        <taxon>Xanthobacter</taxon>
    </lineage>
</organism>
<evidence type="ECO:0000256" key="3">
    <source>
        <dbReference type="ARBA" id="ARBA00023004"/>
    </source>
</evidence>
<proteinExistence type="predicted"/>
<dbReference type="InterPro" id="IPR009056">
    <property type="entry name" value="Cyt_c-like_dom"/>
</dbReference>
<name>A0A3L7AKQ5_9HYPH</name>
<dbReference type="AlphaFoldDB" id="A0A3L7AKQ5"/>
<evidence type="ECO:0000256" key="2">
    <source>
        <dbReference type="ARBA" id="ARBA00022723"/>
    </source>
</evidence>
<dbReference type="OrthoDB" id="9811281at2"/>
<dbReference type="InterPro" id="IPR051459">
    <property type="entry name" value="Cytochrome_c-type_DH"/>
</dbReference>
<protein>
    <submittedName>
        <fullName evidence="7">Cytochrome c</fullName>
    </submittedName>
</protein>
<gene>
    <name evidence="7" type="ORF">D9R14_04435</name>
</gene>
<reference evidence="7 8" key="1">
    <citation type="submission" date="2018-10" db="EMBL/GenBank/DDBJ databases">
        <title>Xanthobacter tagetidis genome sequencing and assembly.</title>
        <authorList>
            <person name="Maclea K.S."/>
            <person name="Goen A.E."/>
            <person name="Fatima S.A."/>
        </authorList>
    </citation>
    <scope>NUCLEOTIDE SEQUENCE [LARGE SCALE GENOMIC DNA]</scope>
    <source>
        <strain evidence="7 8">ATCC 700314</strain>
    </source>
</reference>
<comment type="caution">
    <text evidence="7">The sequence shown here is derived from an EMBL/GenBank/DDBJ whole genome shotgun (WGS) entry which is preliminary data.</text>
</comment>
<keyword evidence="5" id="KW-0732">Signal</keyword>
<evidence type="ECO:0000259" key="6">
    <source>
        <dbReference type="PROSITE" id="PS51007"/>
    </source>
</evidence>
<evidence type="ECO:0000313" key="8">
    <source>
        <dbReference type="Proteomes" id="UP000269692"/>
    </source>
</evidence>
<dbReference type="EMBL" id="RCTF01000003">
    <property type="protein sequence ID" value="RLP80614.1"/>
    <property type="molecule type" value="Genomic_DNA"/>
</dbReference>